<dbReference type="SUPFAM" id="SSF52833">
    <property type="entry name" value="Thioredoxin-like"/>
    <property type="match status" value="1"/>
</dbReference>
<reference evidence="1 2" key="1">
    <citation type="journal article" date="2012" name="ISME J.">
        <title>Nitrification expanded: discovery, physiology and genomics of a nitrite-oxidizing bacterium from the phylum Chloroflexi.</title>
        <authorList>
            <person name="Sorokin D.Y."/>
            <person name="Lucker S."/>
            <person name="Vejmelkova D."/>
            <person name="Kostrikina N.A."/>
            <person name="Kleerebezem R."/>
            <person name="Rijpstra W.I."/>
            <person name="Damste J.S."/>
            <person name="Le Paslier D."/>
            <person name="Muyzer G."/>
            <person name="Wagner M."/>
            <person name="van Loosdrecht M.C."/>
            <person name="Daims H."/>
        </authorList>
    </citation>
    <scope>NUCLEOTIDE SEQUENCE [LARGE SCALE GENOMIC DNA]</scope>
    <source>
        <strain evidence="2">none</strain>
    </source>
</reference>
<sequence>MPISRERFEQGLTADAFIEQMTRNRERFEANIEAANDLISDDDRAAFLGKSISIAAIAEDWCTDVIQFLPPIVALARQVPDLRLRVFLRDQNLDIMDQYLKEGKYRSIPVFVFYDEQWNELGHYNERPEPVTQEMARETRRFAGEHPELEGATRSYQNMPEETRKHVFQNSARYRWEHMQEWDRTFLDEVRAIVGNAAAVA</sequence>
<comment type="caution">
    <text evidence="1">The sequence shown here is derived from an EMBL/GenBank/DDBJ whole genome shotgun (WGS) entry which is preliminary data.</text>
</comment>
<name>I4EDJ1_9BACT</name>
<evidence type="ECO:0000313" key="1">
    <source>
        <dbReference type="EMBL" id="CCF82753.1"/>
    </source>
</evidence>
<proteinExistence type="predicted"/>
<dbReference type="InterPro" id="IPR036249">
    <property type="entry name" value="Thioredoxin-like_sf"/>
</dbReference>
<protein>
    <recommendedName>
        <fullName evidence="3">Thioredoxin family protein</fullName>
    </recommendedName>
</protein>
<evidence type="ECO:0008006" key="3">
    <source>
        <dbReference type="Google" id="ProtNLM"/>
    </source>
</evidence>
<dbReference type="Proteomes" id="UP000004221">
    <property type="component" value="Unassembled WGS sequence"/>
</dbReference>
<dbReference type="RefSeq" id="WP_008475121.1">
    <property type="nucleotide sequence ID" value="NZ_CAGS01000060.1"/>
</dbReference>
<keyword evidence="2" id="KW-1185">Reference proteome</keyword>
<dbReference type="Pfam" id="PF14595">
    <property type="entry name" value="Thioredoxin_9"/>
    <property type="match status" value="1"/>
</dbReference>
<evidence type="ECO:0000313" key="2">
    <source>
        <dbReference type="Proteomes" id="UP000004221"/>
    </source>
</evidence>
<gene>
    <name evidence="1" type="ORF">NITHO_1520001</name>
</gene>
<organism evidence="1 2">
    <name type="scientific">Nitrolancea hollandica Lb</name>
    <dbReference type="NCBI Taxonomy" id="1129897"/>
    <lineage>
        <taxon>Bacteria</taxon>
        <taxon>Pseudomonadati</taxon>
        <taxon>Thermomicrobiota</taxon>
        <taxon>Thermomicrobia</taxon>
        <taxon>Sphaerobacterales</taxon>
        <taxon>Sphaerobacterineae</taxon>
        <taxon>Sphaerobacteraceae</taxon>
        <taxon>Nitrolancea</taxon>
    </lineage>
</organism>
<dbReference type="Gene3D" id="3.40.30.10">
    <property type="entry name" value="Glutaredoxin"/>
    <property type="match status" value="1"/>
</dbReference>
<accession>I4EDJ1</accession>
<dbReference type="EMBL" id="CAGS01000060">
    <property type="protein sequence ID" value="CCF82753.1"/>
    <property type="molecule type" value="Genomic_DNA"/>
</dbReference>
<dbReference type="AlphaFoldDB" id="I4EDJ1"/>
<dbReference type="OrthoDB" id="6120799at2"/>